<accession>A0A167VPL2</accession>
<feature type="region of interest" description="Disordered" evidence="2">
    <location>
        <begin position="1"/>
        <end position="23"/>
    </location>
</feature>
<evidence type="ECO:0000259" key="4">
    <source>
        <dbReference type="Pfam" id="PF04253"/>
    </source>
</evidence>
<dbReference type="AlphaFoldDB" id="A0A167VPL2"/>
<keyword evidence="7" id="KW-1185">Reference proteome</keyword>
<dbReference type="InterPro" id="IPR036757">
    <property type="entry name" value="TFR-like_dimer_dom_sf"/>
</dbReference>
<dbReference type="PANTHER" id="PTHR10404:SF46">
    <property type="entry name" value="VACUOLAR PROTEIN SORTING-ASSOCIATED PROTEIN 70"/>
    <property type="match status" value="1"/>
</dbReference>
<dbReference type="Proteomes" id="UP000242877">
    <property type="component" value="Unassembled WGS sequence"/>
</dbReference>
<dbReference type="EMBL" id="AZGZ01000030">
    <property type="protein sequence ID" value="KZZ87824.1"/>
    <property type="molecule type" value="Genomic_DNA"/>
</dbReference>
<dbReference type="InterPro" id="IPR003137">
    <property type="entry name" value="PA_domain"/>
</dbReference>
<dbReference type="InterPro" id="IPR007484">
    <property type="entry name" value="Peptidase_M28"/>
</dbReference>
<dbReference type="Gene3D" id="1.20.930.40">
    <property type="entry name" value="Transferrin receptor-like, dimerisation domain"/>
    <property type="match status" value="1"/>
</dbReference>
<dbReference type="OrthoDB" id="5841748at2759"/>
<dbReference type="InterPro" id="IPR046450">
    <property type="entry name" value="PA_dom_sf"/>
</dbReference>
<organism evidence="6 7">
    <name type="scientific">Ascosphaera apis ARSEF 7405</name>
    <dbReference type="NCBI Taxonomy" id="392613"/>
    <lineage>
        <taxon>Eukaryota</taxon>
        <taxon>Fungi</taxon>
        <taxon>Dikarya</taxon>
        <taxon>Ascomycota</taxon>
        <taxon>Pezizomycotina</taxon>
        <taxon>Eurotiomycetes</taxon>
        <taxon>Eurotiomycetidae</taxon>
        <taxon>Onygenales</taxon>
        <taxon>Ascosphaeraceae</taxon>
        <taxon>Ascosphaera</taxon>
    </lineage>
</organism>
<evidence type="ECO:0000313" key="7">
    <source>
        <dbReference type="Proteomes" id="UP000242877"/>
    </source>
</evidence>
<evidence type="ECO:0000313" key="6">
    <source>
        <dbReference type="EMBL" id="KZZ87824.1"/>
    </source>
</evidence>
<feature type="domain" description="PA" evidence="3">
    <location>
        <begin position="201"/>
        <end position="278"/>
    </location>
</feature>
<protein>
    <submittedName>
        <fullName evidence="6">Transferrin receptor-like, dimerization domain protein</fullName>
    </submittedName>
</protein>
<dbReference type="FunFam" id="3.50.30.30:FF:000008">
    <property type="entry name" value="Glutamate carboxypeptidase 2"/>
    <property type="match status" value="1"/>
</dbReference>
<evidence type="ECO:0000259" key="3">
    <source>
        <dbReference type="Pfam" id="PF02225"/>
    </source>
</evidence>
<feature type="domain" description="Transferrin receptor-like dimerisation" evidence="4">
    <location>
        <begin position="646"/>
        <end position="772"/>
    </location>
</feature>
<dbReference type="Gene3D" id="3.40.630.10">
    <property type="entry name" value="Zn peptidases"/>
    <property type="match status" value="1"/>
</dbReference>
<dbReference type="CDD" id="cd08022">
    <property type="entry name" value="M28_PSMA_like"/>
    <property type="match status" value="1"/>
</dbReference>
<dbReference type="InterPro" id="IPR007365">
    <property type="entry name" value="TFR-like_dimer_dom"/>
</dbReference>
<dbReference type="SUPFAM" id="SSF52025">
    <property type="entry name" value="PA domain"/>
    <property type="match status" value="1"/>
</dbReference>
<name>A0A167VPL2_9EURO</name>
<dbReference type="Pfam" id="PF04253">
    <property type="entry name" value="TFR_dimer"/>
    <property type="match status" value="1"/>
</dbReference>
<dbReference type="GO" id="GO:0004180">
    <property type="term" value="F:carboxypeptidase activity"/>
    <property type="evidence" value="ECO:0007669"/>
    <property type="project" value="TreeGrafter"/>
</dbReference>
<evidence type="ECO:0000259" key="5">
    <source>
        <dbReference type="Pfam" id="PF04389"/>
    </source>
</evidence>
<dbReference type="VEuPathDB" id="FungiDB:AAP_05308"/>
<dbReference type="Pfam" id="PF04389">
    <property type="entry name" value="Peptidase_M28"/>
    <property type="match status" value="1"/>
</dbReference>
<comment type="similarity">
    <text evidence="1">Belongs to the peptidase M28 family. M28B subfamily.</text>
</comment>
<dbReference type="CDD" id="cd02121">
    <property type="entry name" value="PA_GCPII_like"/>
    <property type="match status" value="1"/>
</dbReference>
<dbReference type="SUPFAM" id="SSF53187">
    <property type="entry name" value="Zn-dependent exopeptidases"/>
    <property type="match status" value="1"/>
</dbReference>
<comment type="caution">
    <text evidence="6">The sequence shown here is derived from an EMBL/GenBank/DDBJ whole genome shotgun (WGS) entry which is preliminary data.</text>
</comment>
<dbReference type="InterPro" id="IPR039373">
    <property type="entry name" value="Peptidase_M28B"/>
</dbReference>
<sequence>MEKDLESFMPEKGSASSTQPTQSITKSNRCSWARVGKYAASAALALSAVSYFSPCPVARSLSWVSYLPWASPVPSASWPASHGLDYETLRKILLETPDPQKAREWNQYYASGPHLTGKNISQAVWTQEKWQEWGLDADIATYDVYLNYPRDHRLALLNNTGNGLEVTYEASLEEDVLEEDPTSGLEDRIPTFHGYSASGNVTAPFVFANFGRYKDYEALVDAGIDLTGKIVIVKYGGCFRGLKIKRAEELGAIGVLIYSDPEEDGEITETNGYAPYPEGPARNPSAVQRGSAQYLSFAPGDPTTIGYPSLPGVERQDTTGHIPTIPSIPISYRDALPLLKALNGHGPKADEFGAEWQGGALGYKGVNYNVGPTPDNVVINLYNDQEYKITPMWNVIGVMKGLIPDEVIVVGNHRDSWIAGGAVDPNSGSATMNEVIRSFGEAKKQGWKPLRTIIFASWDGEEYGLLGSTEWVEDKLSWIKRANVAYLNVDVSTSGTKFHASASPLLNKAIYYATSQVLSPNQTVEGQTVRDVWDGHITTMGSGSDFTAFQDFAGVPSMDIGFDRTPTDAVYHYHSNYDSFAWVDKFGDPSWSYHIACSKVLSMTIAYLSENPIIAFNAVDYAKGLEKYVDSVRNSEFMTASRRHFSLGRLDKAVEKFRQAAVKFDAYVALLKNELEEDLPWWRQWRRVRTFIRVHVVNKKLQYLERSFLHEEGLDGRDWFKHVIFAPGLWTGYSGAVFPGLIESLEDGNYYNAKRWVKIIGSKIYKATKSLKSN</sequence>
<evidence type="ECO:0000256" key="1">
    <source>
        <dbReference type="ARBA" id="ARBA00005634"/>
    </source>
</evidence>
<proteinExistence type="inferred from homology"/>
<dbReference type="SUPFAM" id="SSF47672">
    <property type="entry name" value="Transferrin receptor-like dimerisation domain"/>
    <property type="match status" value="1"/>
</dbReference>
<dbReference type="PANTHER" id="PTHR10404">
    <property type="entry name" value="N-ACETYLATED-ALPHA-LINKED ACIDIC DIPEPTIDASE"/>
    <property type="match status" value="1"/>
</dbReference>
<feature type="compositionally biased region" description="Polar residues" evidence="2">
    <location>
        <begin position="14"/>
        <end position="23"/>
    </location>
</feature>
<dbReference type="Pfam" id="PF02225">
    <property type="entry name" value="PA"/>
    <property type="match status" value="1"/>
</dbReference>
<reference evidence="6 7" key="1">
    <citation type="journal article" date="2016" name="Genome Biol. Evol.">
        <title>Divergent and convergent evolution of fungal pathogenicity.</title>
        <authorList>
            <person name="Shang Y."/>
            <person name="Xiao G."/>
            <person name="Zheng P."/>
            <person name="Cen K."/>
            <person name="Zhan S."/>
            <person name="Wang C."/>
        </authorList>
    </citation>
    <scope>NUCLEOTIDE SEQUENCE [LARGE SCALE GENOMIC DNA]</scope>
    <source>
        <strain evidence="6 7">ARSEF 7405</strain>
    </source>
</reference>
<gene>
    <name evidence="6" type="ORF">AAP_05308</name>
</gene>
<evidence type="ECO:0000256" key="2">
    <source>
        <dbReference type="SAM" id="MobiDB-lite"/>
    </source>
</evidence>
<dbReference type="Gene3D" id="3.50.30.30">
    <property type="match status" value="1"/>
</dbReference>
<feature type="domain" description="Peptidase M28" evidence="5">
    <location>
        <begin position="394"/>
        <end position="584"/>
    </location>
</feature>
<keyword evidence="6" id="KW-0675">Receptor</keyword>
<dbReference type="FunFam" id="3.40.630.10:FF:000101">
    <property type="entry name" value="N-acetylated alpha-linked acidic dipeptidase like 1"/>
    <property type="match status" value="1"/>
</dbReference>